<dbReference type="SUPFAM" id="SSF54506">
    <property type="entry name" value="Diaminopimelate epimerase-like"/>
    <property type="match status" value="2"/>
</dbReference>
<dbReference type="Gene3D" id="3.10.310.10">
    <property type="entry name" value="Diaminopimelate Epimerase, Chain A, domain 1"/>
    <property type="match status" value="2"/>
</dbReference>
<dbReference type="GO" id="GO:0016853">
    <property type="term" value="F:isomerase activity"/>
    <property type="evidence" value="ECO:0007669"/>
    <property type="project" value="UniProtKB-KW"/>
</dbReference>
<protein>
    <submittedName>
        <fullName evidence="3">DUF453-domain-containing protein</fullName>
    </submittedName>
</protein>
<dbReference type="InterPro" id="IPR007400">
    <property type="entry name" value="PrpF-like"/>
</dbReference>
<dbReference type="EMBL" id="KZ826321">
    <property type="protein sequence ID" value="PYI10639.1"/>
    <property type="molecule type" value="Genomic_DNA"/>
</dbReference>
<evidence type="ECO:0000256" key="1">
    <source>
        <dbReference type="ARBA" id="ARBA00007673"/>
    </source>
</evidence>
<comment type="similarity">
    <text evidence="1">Belongs to the PrpF family.</text>
</comment>
<keyword evidence="4" id="KW-1185">Reference proteome</keyword>
<dbReference type="STRING" id="1448318.A0A319F4R6"/>
<dbReference type="AlphaFoldDB" id="A0A319F4R6"/>
<keyword evidence="2" id="KW-0413">Isomerase</keyword>
<organism evidence="3 4">
    <name type="scientific">Aspergillus sclerotiicarbonarius (strain CBS 121057 / IBT 28362)</name>
    <dbReference type="NCBI Taxonomy" id="1448318"/>
    <lineage>
        <taxon>Eukaryota</taxon>
        <taxon>Fungi</taxon>
        <taxon>Dikarya</taxon>
        <taxon>Ascomycota</taxon>
        <taxon>Pezizomycotina</taxon>
        <taxon>Eurotiomycetes</taxon>
        <taxon>Eurotiomycetidae</taxon>
        <taxon>Eurotiales</taxon>
        <taxon>Aspergillaceae</taxon>
        <taxon>Aspergillus</taxon>
        <taxon>Aspergillus subgen. Circumdati</taxon>
    </lineage>
</organism>
<proteinExistence type="inferred from homology"/>
<dbReference type="VEuPathDB" id="FungiDB:BO78DRAFT_394059"/>
<evidence type="ECO:0000313" key="3">
    <source>
        <dbReference type="EMBL" id="PYI10639.1"/>
    </source>
</evidence>
<name>A0A319F4R6_ASPSB</name>
<evidence type="ECO:0000256" key="2">
    <source>
        <dbReference type="ARBA" id="ARBA00023235"/>
    </source>
</evidence>
<dbReference type="PANTHER" id="PTHR43709:SF2">
    <property type="entry name" value="DUF453 DOMAIN PROTEIN (AFU_ORTHOLOGUE AFUA_6G00360)"/>
    <property type="match status" value="1"/>
</dbReference>
<sequence length="430" mass="45682">MEYWHGHRIYPIVGAVPIQNIFNIHNFIFTTLPHHTMFPLRSASRHTLGSRLLSTKQHHLPAAYYRGGTSRAVFFKQDDLPADRSKWDSIFRGVIGSPDPYGRQLDGLGGGISSLSKICVVGQPTHPDADIDYTFVSLGVKTSEVDYSSNCGNMISAVGPFAVDYGLVSPGVDSACVRIHNTNTGKIIHASFPVVDGEAASSGDFAIDGVAGTAAPVQLDFVDPAGSRTGKLLPTGQVRDVFDGVEATCIDVANPCVFVRAADLDVRGNLTPDEITAHPGLLGRLDSIRRQAGVKMGLAESLETVPGSVPKVCLVSDPETNARAAEQGQTADRVDLLVRALSVGQPHKAVPITVALAIAAAARVSSSTVAQVVSEKMVDEAGITLGHASGNLLVGATFDGDGMVKFATVFRTARRLFEGRIFWKHDVGCE</sequence>
<dbReference type="OrthoDB" id="10267539at2759"/>
<evidence type="ECO:0000313" key="4">
    <source>
        <dbReference type="Proteomes" id="UP000248423"/>
    </source>
</evidence>
<dbReference type="PANTHER" id="PTHR43709">
    <property type="entry name" value="ACONITATE ISOMERASE-RELATED"/>
    <property type="match status" value="1"/>
</dbReference>
<dbReference type="Pfam" id="PF04303">
    <property type="entry name" value="PrpF"/>
    <property type="match status" value="1"/>
</dbReference>
<dbReference type="Proteomes" id="UP000248423">
    <property type="component" value="Unassembled WGS sequence"/>
</dbReference>
<accession>A0A319F4R6</accession>
<gene>
    <name evidence="3" type="ORF">BO78DRAFT_394059</name>
</gene>
<reference evidence="3 4" key="1">
    <citation type="submission" date="2018-02" db="EMBL/GenBank/DDBJ databases">
        <title>The genomes of Aspergillus section Nigri reveals drivers in fungal speciation.</title>
        <authorList>
            <consortium name="DOE Joint Genome Institute"/>
            <person name="Vesth T.C."/>
            <person name="Nybo J."/>
            <person name="Theobald S."/>
            <person name="Brandl J."/>
            <person name="Frisvad J.C."/>
            <person name="Nielsen K.F."/>
            <person name="Lyhne E.K."/>
            <person name="Kogle M.E."/>
            <person name="Kuo A."/>
            <person name="Riley R."/>
            <person name="Clum A."/>
            <person name="Nolan M."/>
            <person name="Lipzen A."/>
            <person name="Salamov A."/>
            <person name="Henrissat B."/>
            <person name="Wiebenga A."/>
            <person name="De vries R.P."/>
            <person name="Grigoriev I.V."/>
            <person name="Mortensen U.H."/>
            <person name="Andersen M.R."/>
            <person name="Baker S.E."/>
        </authorList>
    </citation>
    <scope>NUCLEOTIDE SEQUENCE [LARGE SCALE GENOMIC DNA]</scope>
    <source>
        <strain evidence="3 4">CBS 121057</strain>
    </source>
</reference>